<protein>
    <recommendedName>
        <fullName evidence="1">Polysaccharide pyruvyl transferase domain-containing protein</fullName>
    </recommendedName>
</protein>
<reference evidence="3" key="1">
    <citation type="journal article" date="2019" name="Int. J. Syst. Evol. Microbiol.">
        <title>The Global Catalogue of Microorganisms (GCM) 10K type strain sequencing project: providing services to taxonomists for standard genome sequencing and annotation.</title>
        <authorList>
            <consortium name="The Broad Institute Genomics Platform"/>
            <consortium name="The Broad Institute Genome Sequencing Center for Infectious Disease"/>
            <person name="Wu L."/>
            <person name="Ma J."/>
        </authorList>
    </citation>
    <scope>NUCLEOTIDE SEQUENCE [LARGE SCALE GENOMIC DNA]</scope>
    <source>
        <strain evidence="3">JCM 17460</strain>
    </source>
</reference>
<evidence type="ECO:0000313" key="2">
    <source>
        <dbReference type="EMBL" id="GAA3530854.1"/>
    </source>
</evidence>
<evidence type="ECO:0000259" key="1">
    <source>
        <dbReference type="Pfam" id="PF04230"/>
    </source>
</evidence>
<accession>A0ABP6VDD1</accession>
<gene>
    <name evidence="2" type="ORF">GCM10022263_19320</name>
</gene>
<dbReference type="InterPro" id="IPR007345">
    <property type="entry name" value="Polysacch_pyruvyl_Trfase"/>
</dbReference>
<sequence>MRASGFRIIPPTLPPRDVIREVAASELVLSSSLHGLIVAHSLGRPAIRFNIDGHGEPDFKYQDFYSALDEPAPAASSVRDLVGGLDRAAVDDAYDMTAVRADRCADRAGDLTRALGDQL</sequence>
<feature type="domain" description="Polysaccharide pyruvyl transferase" evidence="1">
    <location>
        <begin position="6"/>
        <end position="52"/>
    </location>
</feature>
<organism evidence="2 3">
    <name type="scientific">Nocardioides daeguensis</name>
    <dbReference type="NCBI Taxonomy" id="908359"/>
    <lineage>
        <taxon>Bacteria</taxon>
        <taxon>Bacillati</taxon>
        <taxon>Actinomycetota</taxon>
        <taxon>Actinomycetes</taxon>
        <taxon>Propionibacteriales</taxon>
        <taxon>Nocardioidaceae</taxon>
        <taxon>Nocardioides</taxon>
    </lineage>
</organism>
<dbReference type="EMBL" id="BAABBB010000009">
    <property type="protein sequence ID" value="GAA3530854.1"/>
    <property type="molecule type" value="Genomic_DNA"/>
</dbReference>
<name>A0ABP6VDD1_9ACTN</name>
<evidence type="ECO:0000313" key="3">
    <source>
        <dbReference type="Proteomes" id="UP001500301"/>
    </source>
</evidence>
<keyword evidence="3" id="KW-1185">Reference proteome</keyword>
<comment type="caution">
    <text evidence="2">The sequence shown here is derived from an EMBL/GenBank/DDBJ whole genome shotgun (WGS) entry which is preliminary data.</text>
</comment>
<dbReference type="Proteomes" id="UP001500301">
    <property type="component" value="Unassembled WGS sequence"/>
</dbReference>
<dbReference type="Pfam" id="PF04230">
    <property type="entry name" value="PS_pyruv_trans"/>
    <property type="match status" value="1"/>
</dbReference>
<proteinExistence type="predicted"/>